<dbReference type="SUPFAM" id="SSF51735">
    <property type="entry name" value="NAD(P)-binding Rossmann-fold domains"/>
    <property type="match status" value="1"/>
</dbReference>
<evidence type="ECO:0000256" key="1">
    <source>
        <dbReference type="ARBA" id="ARBA00006484"/>
    </source>
</evidence>
<gene>
    <name evidence="3" type="ORF">VHUM_02230</name>
</gene>
<accession>A0A7D8V281</accession>
<dbReference type="Gene3D" id="3.40.50.720">
    <property type="entry name" value="NAD(P)-binding Rossmann-like Domain"/>
    <property type="match status" value="1"/>
</dbReference>
<dbReference type="AlphaFoldDB" id="A0A7D8V281"/>
<name>A0A7D8V281_VANHU</name>
<sequence length="332" mass="35476">MSAGDKFTKETTAQEVADAFGDRIKGRYVVVTGASPGGLGYETARAIATQEPKLLVIAARDQAKLDAAKADILKETPAANVKTVILDLASQAAVRTAAADISSLGDVDVLINNAAIMMNPYTQTADGLESQFGTNYVGPWLLTALLLPSLLKTPHPRVVCVSSAGHRQSDIRWDDIGFAEGKDYNKHQAYGQSKTGNILHALALADKYGDKGLVAVSLHPGVISTNLSRHLTEEDFKGFSTFFNADGSAKPGIFKSIPQGAATTVTAAFDPRWDSQNGVYLVDSQVAPDVPEGESDNLLSVPGMGYIYPFAKDKKSAQRLWELTNKITGENF</sequence>
<organism evidence="3 4">
    <name type="scientific">Vanrija humicola</name>
    <name type="common">Yeast</name>
    <name type="synonym">Cryptococcus humicola</name>
    <dbReference type="NCBI Taxonomy" id="5417"/>
    <lineage>
        <taxon>Eukaryota</taxon>
        <taxon>Fungi</taxon>
        <taxon>Dikarya</taxon>
        <taxon>Basidiomycota</taxon>
        <taxon>Agaricomycotina</taxon>
        <taxon>Tremellomycetes</taxon>
        <taxon>Trichosporonales</taxon>
        <taxon>Trichosporonaceae</taxon>
        <taxon>Vanrija</taxon>
    </lineage>
</organism>
<proteinExistence type="inferred from homology"/>
<evidence type="ECO:0000313" key="4">
    <source>
        <dbReference type="Proteomes" id="UP000473826"/>
    </source>
</evidence>
<dbReference type="Proteomes" id="UP000473826">
    <property type="component" value="Unassembled WGS sequence"/>
</dbReference>
<comment type="similarity">
    <text evidence="1">Belongs to the short-chain dehydrogenases/reductases (SDR) family.</text>
</comment>
<dbReference type="OrthoDB" id="191139at2759"/>
<dbReference type="InterPro" id="IPR002347">
    <property type="entry name" value="SDR_fam"/>
</dbReference>
<dbReference type="InterPro" id="IPR036291">
    <property type="entry name" value="NAD(P)-bd_dom_sf"/>
</dbReference>
<keyword evidence="2" id="KW-0560">Oxidoreductase</keyword>
<evidence type="ECO:0000256" key="2">
    <source>
        <dbReference type="ARBA" id="ARBA00023002"/>
    </source>
</evidence>
<dbReference type="PANTHER" id="PTHR24320:SF283">
    <property type="entry name" value="RETINOL DEHYDROGENASE 11"/>
    <property type="match status" value="1"/>
</dbReference>
<comment type="caution">
    <text evidence="3">The sequence shown here is derived from an EMBL/GenBank/DDBJ whole genome shotgun (WGS) entry which is preliminary data.</text>
</comment>
<reference evidence="3 4" key="1">
    <citation type="journal article" date="2019" name="PLoS Genet.">
        <title>Convergent evolution of linked mating-type loci in basidiomycete fungi.</title>
        <authorList>
            <person name="Sun S."/>
            <person name="Coelho M.A."/>
            <person name="Heitman J."/>
            <person name="Nowrousian M."/>
        </authorList>
    </citation>
    <scope>NUCLEOTIDE SEQUENCE [LARGE SCALE GENOMIC DNA]</scope>
    <source>
        <strain evidence="3 4">CBS 4282</strain>
    </source>
</reference>
<dbReference type="PANTHER" id="PTHR24320">
    <property type="entry name" value="RETINOL DEHYDROGENASE"/>
    <property type="match status" value="1"/>
</dbReference>
<dbReference type="EMBL" id="QKWK01000005">
    <property type="protein sequence ID" value="TXT10725.1"/>
    <property type="molecule type" value="Genomic_DNA"/>
</dbReference>
<keyword evidence="4" id="KW-1185">Reference proteome</keyword>
<dbReference type="GO" id="GO:0016491">
    <property type="term" value="F:oxidoreductase activity"/>
    <property type="evidence" value="ECO:0007669"/>
    <property type="project" value="UniProtKB-KW"/>
</dbReference>
<protein>
    <submittedName>
        <fullName evidence="3">Uncharacterized protein</fullName>
    </submittedName>
</protein>
<dbReference type="Pfam" id="PF00106">
    <property type="entry name" value="adh_short"/>
    <property type="match status" value="1"/>
</dbReference>
<evidence type="ECO:0000313" key="3">
    <source>
        <dbReference type="EMBL" id="TXT10725.1"/>
    </source>
</evidence>
<dbReference type="PRINTS" id="PR00081">
    <property type="entry name" value="GDHRDH"/>
</dbReference>